<evidence type="ECO:0000313" key="2">
    <source>
        <dbReference type="Proteomes" id="UP001272242"/>
    </source>
</evidence>
<sequence length="107" mass="11202">MATFYVLPPRECLERAVTDLFAKLLPGLPLPVDAWGLLADQLGAAGGWDPDVFLVPRDELADGDTAGALADGYGAEAGDRVVEVSLARPSRAWALQQPDVSGAAVAR</sequence>
<dbReference type="Proteomes" id="UP001272242">
    <property type="component" value="Unassembled WGS sequence"/>
</dbReference>
<comment type="caution">
    <text evidence="1">The sequence shown here is derived from an EMBL/GenBank/DDBJ whole genome shotgun (WGS) entry which is preliminary data.</text>
</comment>
<keyword evidence="2" id="KW-1185">Reference proteome</keyword>
<accession>A0ABU5EW37</accession>
<organism evidence="1 2">
    <name type="scientific">Gemmata algarum</name>
    <dbReference type="NCBI Taxonomy" id="2975278"/>
    <lineage>
        <taxon>Bacteria</taxon>
        <taxon>Pseudomonadati</taxon>
        <taxon>Planctomycetota</taxon>
        <taxon>Planctomycetia</taxon>
        <taxon>Gemmatales</taxon>
        <taxon>Gemmataceae</taxon>
        <taxon>Gemmata</taxon>
    </lineage>
</organism>
<evidence type="ECO:0000313" key="1">
    <source>
        <dbReference type="EMBL" id="MDY3558690.1"/>
    </source>
</evidence>
<protein>
    <submittedName>
        <fullName evidence="1">Uncharacterized protein</fullName>
    </submittedName>
</protein>
<reference evidence="2" key="1">
    <citation type="journal article" date="2023" name="Mar. Drugs">
        <title>Gemmata algarum, a Novel Planctomycete Isolated from an Algal Mat, Displays Antimicrobial Activity.</title>
        <authorList>
            <person name="Kumar G."/>
            <person name="Kallscheuer N."/>
            <person name="Kashif M."/>
            <person name="Ahamad S."/>
            <person name="Jagadeeshwari U."/>
            <person name="Pannikurungottu S."/>
            <person name="Haufschild T."/>
            <person name="Kabuu M."/>
            <person name="Sasikala C."/>
            <person name="Jogler C."/>
            <person name="Ramana C."/>
        </authorList>
    </citation>
    <scope>NUCLEOTIDE SEQUENCE [LARGE SCALE GENOMIC DNA]</scope>
    <source>
        <strain evidence="2">JC673</strain>
    </source>
</reference>
<gene>
    <name evidence="1" type="ORF">R5W23_005832</name>
</gene>
<name>A0ABU5EW37_9BACT</name>
<dbReference type="RefSeq" id="WP_320685580.1">
    <property type="nucleotide sequence ID" value="NZ_JAXBLV010000045.1"/>
</dbReference>
<proteinExistence type="predicted"/>
<dbReference type="EMBL" id="JAXBLV010000045">
    <property type="protein sequence ID" value="MDY3558690.1"/>
    <property type="molecule type" value="Genomic_DNA"/>
</dbReference>